<dbReference type="Proteomes" id="UP000244880">
    <property type="component" value="Unassembled WGS sequence"/>
</dbReference>
<keyword evidence="1" id="KW-0812">Transmembrane</keyword>
<keyword evidence="1" id="KW-0472">Membrane</keyword>
<protein>
    <submittedName>
        <fullName evidence="2">Uncharacterized protein</fullName>
    </submittedName>
</protein>
<organism evidence="2 3">
    <name type="scientific">Ascidiaceihabitans donghaensis</name>
    <dbReference type="NCBI Taxonomy" id="1510460"/>
    <lineage>
        <taxon>Bacteria</taxon>
        <taxon>Pseudomonadati</taxon>
        <taxon>Pseudomonadota</taxon>
        <taxon>Alphaproteobacteria</taxon>
        <taxon>Rhodobacterales</taxon>
        <taxon>Paracoccaceae</taxon>
        <taxon>Ascidiaceihabitans</taxon>
    </lineage>
</organism>
<proteinExistence type="predicted"/>
<name>A0A2R8BCQ1_9RHOB</name>
<feature type="transmembrane region" description="Helical" evidence="1">
    <location>
        <begin position="64"/>
        <end position="83"/>
    </location>
</feature>
<sequence>MTATTDFITDTATAAHAAPQSAPAQTLDGSRLMVRGSQSLLGAALMLSAAGLWIAPGSDWSADLLLIKLVISLVIGFSGLALLQQGKTPRAPEVEIDTVRREVRLVRRTLHGDELVSRTKFENLNRAEMNGAHMILWGAQDEMLAEVAMTDPSVRRSLVSGLSAAGKL</sequence>
<evidence type="ECO:0000313" key="3">
    <source>
        <dbReference type="Proteomes" id="UP000244880"/>
    </source>
</evidence>
<keyword evidence="3" id="KW-1185">Reference proteome</keyword>
<gene>
    <name evidence="2" type="ORF">ASD8599_01616</name>
</gene>
<feature type="transmembrane region" description="Helical" evidence="1">
    <location>
        <begin position="40"/>
        <end position="58"/>
    </location>
</feature>
<dbReference type="EMBL" id="OMOR01000001">
    <property type="protein sequence ID" value="SPH20875.1"/>
    <property type="molecule type" value="Genomic_DNA"/>
</dbReference>
<evidence type="ECO:0000313" key="2">
    <source>
        <dbReference type="EMBL" id="SPH20875.1"/>
    </source>
</evidence>
<keyword evidence="1" id="KW-1133">Transmembrane helix</keyword>
<reference evidence="2 3" key="1">
    <citation type="submission" date="2018-03" db="EMBL/GenBank/DDBJ databases">
        <authorList>
            <person name="Keele B.F."/>
        </authorList>
    </citation>
    <scope>NUCLEOTIDE SEQUENCE [LARGE SCALE GENOMIC DNA]</scope>
    <source>
        <strain evidence="2 3">CECT 8599</strain>
    </source>
</reference>
<accession>A0A2R8BCQ1</accession>
<dbReference type="AlphaFoldDB" id="A0A2R8BCQ1"/>
<evidence type="ECO:0000256" key="1">
    <source>
        <dbReference type="SAM" id="Phobius"/>
    </source>
</evidence>
<dbReference type="RefSeq" id="WP_108828022.1">
    <property type="nucleotide sequence ID" value="NZ_OMOR01000001.1"/>
</dbReference>